<name>A0A364RCW6_9BACT</name>
<reference evidence="1 2" key="1">
    <citation type="submission" date="2018-06" db="EMBL/GenBank/DDBJ databases">
        <authorList>
            <person name="Liu Z.-W."/>
        </authorList>
    </citation>
    <scope>NUCLEOTIDE SEQUENCE [LARGE SCALE GENOMIC DNA]</scope>
    <source>
        <strain evidence="1 2">2b14</strain>
    </source>
</reference>
<proteinExistence type="predicted"/>
<gene>
    <name evidence="1" type="ORF">DP923_09855</name>
</gene>
<organism evidence="1 2">
    <name type="scientific">Pontibacter arcticus</name>
    <dbReference type="NCBI Taxonomy" id="2080288"/>
    <lineage>
        <taxon>Bacteria</taxon>
        <taxon>Pseudomonadati</taxon>
        <taxon>Bacteroidota</taxon>
        <taxon>Cytophagia</taxon>
        <taxon>Cytophagales</taxon>
        <taxon>Hymenobacteraceae</taxon>
        <taxon>Pontibacter</taxon>
    </lineage>
</organism>
<comment type="caution">
    <text evidence="1">The sequence shown here is derived from an EMBL/GenBank/DDBJ whole genome shotgun (WGS) entry which is preliminary data.</text>
</comment>
<reference evidence="1 2" key="2">
    <citation type="submission" date="2018-07" db="EMBL/GenBank/DDBJ databases">
        <title>Pontibacter sp. 2b14 genomic sequence and assembly.</title>
        <authorList>
            <person name="Du Z.-J."/>
        </authorList>
    </citation>
    <scope>NUCLEOTIDE SEQUENCE [LARGE SCALE GENOMIC DNA]</scope>
    <source>
        <strain evidence="1 2">2b14</strain>
    </source>
</reference>
<evidence type="ECO:0000313" key="1">
    <source>
        <dbReference type="EMBL" id="RAU82107.1"/>
    </source>
</evidence>
<keyword evidence="2" id="KW-1185">Reference proteome</keyword>
<protein>
    <submittedName>
        <fullName evidence="1">Uncharacterized protein</fullName>
    </submittedName>
</protein>
<dbReference type="OrthoDB" id="853197at2"/>
<sequence>MPANFTTSPTVTLKTTCGKSFGSLFKAIKMMRDEQHNFHVVYKTFTDEFIYSFCNPFLDADAENTYQLISEDMAKHIFLHRLSQENASELFSTAEVSRLSVVS</sequence>
<evidence type="ECO:0000313" key="2">
    <source>
        <dbReference type="Proteomes" id="UP000251692"/>
    </source>
</evidence>
<dbReference type="AlphaFoldDB" id="A0A364RCW6"/>
<accession>A0A364RCW6</accession>
<dbReference type="Proteomes" id="UP000251692">
    <property type="component" value="Unassembled WGS sequence"/>
</dbReference>
<dbReference type="RefSeq" id="WP_112305700.1">
    <property type="nucleotide sequence ID" value="NZ_QMDV01000003.1"/>
</dbReference>
<dbReference type="EMBL" id="QMDV01000003">
    <property type="protein sequence ID" value="RAU82107.1"/>
    <property type="molecule type" value="Genomic_DNA"/>
</dbReference>